<sequence length="34" mass="3849">MTEMIPHEVPARRPQDDEGDLIGSSALRSWKQPT</sequence>
<feature type="region of interest" description="Disordered" evidence="1">
    <location>
        <begin position="1"/>
        <end position="34"/>
    </location>
</feature>
<feature type="compositionally biased region" description="Basic and acidic residues" evidence="1">
    <location>
        <begin position="1"/>
        <end position="16"/>
    </location>
</feature>
<evidence type="ECO:0000313" key="2">
    <source>
        <dbReference type="EMBL" id="MDR7194164.1"/>
    </source>
</evidence>
<reference evidence="2 3" key="1">
    <citation type="submission" date="2023-07" db="EMBL/GenBank/DDBJ databases">
        <title>Sorghum-associated microbial communities from plants grown in Nebraska, USA.</title>
        <authorList>
            <person name="Schachtman D."/>
        </authorList>
    </citation>
    <scope>NUCLEOTIDE SEQUENCE [LARGE SCALE GENOMIC DNA]</scope>
    <source>
        <strain evidence="2 3">4099</strain>
    </source>
</reference>
<protein>
    <submittedName>
        <fullName evidence="2">Uncharacterized protein</fullName>
    </submittedName>
</protein>
<dbReference type="EMBL" id="JAVDWO010000013">
    <property type="protein sequence ID" value="MDR7194164.1"/>
    <property type="molecule type" value="Genomic_DNA"/>
</dbReference>
<proteinExistence type="predicted"/>
<keyword evidence="3" id="KW-1185">Reference proteome</keyword>
<evidence type="ECO:0000256" key="1">
    <source>
        <dbReference type="SAM" id="MobiDB-lite"/>
    </source>
</evidence>
<accession>A0ABU1XZG7</accession>
<dbReference type="Proteomes" id="UP001256588">
    <property type="component" value="Unassembled WGS sequence"/>
</dbReference>
<comment type="caution">
    <text evidence="2">The sequence shown here is derived from an EMBL/GenBank/DDBJ whole genome shotgun (WGS) entry which is preliminary data.</text>
</comment>
<organism evidence="2 3">
    <name type="scientific">Luteimonas terrae</name>
    <dbReference type="NCBI Taxonomy" id="1530191"/>
    <lineage>
        <taxon>Bacteria</taxon>
        <taxon>Pseudomonadati</taxon>
        <taxon>Pseudomonadota</taxon>
        <taxon>Gammaproteobacteria</taxon>
        <taxon>Lysobacterales</taxon>
        <taxon>Lysobacteraceae</taxon>
        <taxon>Luteimonas</taxon>
    </lineage>
</organism>
<name>A0ABU1XZG7_9GAMM</name>
<gene>
    <name evidence="2" type="ORF">J2W68_002906</name>
</gene>
<evidence type="ECO:0000313" key="3">
    <source>
        <dbReference type="Proteomes" id="UP001256588"/>
    </source>
</evidence>